<evidence type="ECO:0000259" key="1">
    <source>
        <dbReference type="PROSITE" id="PS50525"/>
    </source>
</evidence>
<dbReference type="GO" id="GO:0003968">
    <property type="term" value="F:RNA-directed RNA polymerase activity"/>
    <property type="evidence" value="ECO:0007669"/>
    <property type="project" value="UniProtKB-KW"/>
</dbReference>
<organism evidence="2">
    <name type="scientific">Beihai sesarmid crab virus 5</name>
    <dbReference type="NCBI Taxonomy" id="1922665"/>
    <lineage>
        <taxon>Viruses</taxon>
        <taxon>Riboviria</taxon>
    </lineage>
</organism>
<keyword evidence="2" id="KW-0548">Nucleotidyltransferase</keyword>
<accession>A0A1L3KPJ0</accession>
<keyword evidence="2" id="KW-0696">RNA-directed RNA polymerase</keyword>
<dbReference type="GO" id="GO:0039694">
    <property type="term" value="P:viral RNA genome replication"/>
    <property type="evidence" value="ECO:0007669"/>
    <property type="project" value="InterPro"/>
</dbReference>
<reference evidence="2" key="1">
    <citation type="journal article" date="2016" name="Nature">
        <title>Redefining the invertebrate RNA virosphere.</title>
        <authorList>
            <person name="Shi M."/>
            <person name="Lin X.D."/>
            <person name="Tian J.H."/>
            <person name="Chen L.J."/>
            <person name="Chen X."/>
            <person name="Li C.X."/>
            <person name="Qin X.C."/>
            <person name="Li J."/>
            <person name="Cao J.P."/>
            <person name="Eden J.S."/>
            <person name="Buchmann J."/>
            <person name="Wang W."/>
            <person name="Xu J."/>
            <person name="Holmes E.C."/>
            <person name="Zhang Y.Z."/>
        </authorList>
    </citation>
    <scope>NUCLEOTIDE SEQUENCE</scope>
    <source>
        <strain evidence="2">SCJXSX36597</strain>
    </source>
</reference>
<keyword evidence="2" id="KW-0808">Transferase</keyword>
<dbReference type="InterPro" id="IPR007099">
    <property type="entry name" value="RNA-dir_pol_NSvirus"/>
</dbReference>
<feature type="domain" description="RdRp catalytic" evidence="1">
    <location>
        <begin position="1230"/>
        <end position="1415"/>
    </location>
</feature>
<protein>
    <submittedName>
        <fullName evidence="2">RNA-dependent RNA polymerase</fullName>
    </submittedName>
</protein>
<name>A0A1L3KPJ0_9VIRU</name>
<sequence length="2856" mass="332663">MNNKNRFENLDVLDVEDVTDIESDSQASEEEVESASISMDNRPIDLEISILCDNANPQQLLCYINDCYSMLPADGFLTMDIFRSVHKNMINILENLAENGQTLPAYFIKSYFKFRHDIFSRICLSSIGVNVSLGTDMKLEKYLLGSKKTPDYILETNGKLYIIEFTVSRRQDTVDYNKGGLLYEQKYLRESIEIKNNTSLDVNLIIIPAILNDNNVENIVNSILKIKEDLTEEDLRDLRSCLADFFCVSNTGQYLINSSAIVLNETLNQMPKHVLEVYNKFNLNLKKTFKQFPRPNLFKVKMLNLDLISRFLESVDDLKKSLTLAIEDNLKRMKYKGKRTTTKIRILFDIKRPKLLMIWNKQVKGVDLTLNEWLEFAKQPDPTWLGSKISVKDGNRYLTQKEFSGTIPVTIRNKYTLKQDNNDNDKIKFDNKPTSCSYVYSNVKNSRLWVLEAPELFNKKDLIYLTENSGVAFPNDYLDKLKSIADYPKREGMLVNEKVGKIDPEKLSENLSIKFKEINTQEKFVWNPKRTFVFPLVTGELEYQNLGCNDKSFIELISERMNLSYTSTILKNYSKNVGMKREFVTKMNLNKFNESQTWLREKQKELNLKKRKEILKTKFESEARKHMKNISEYYRSLTPKQDQIKNIVRLKLNKNSSISQKFEMKHYGLKGFHGVGNVDDETLLRFDKWFKTLMKRLVNPDSIEIQDFLYHKERGPGEEFLTLLKDMHTKSWDEFYDTYKKTKLAHSAEFVSRLCFSLYKESTKNYSSDYCKVDMMGYKNCFYMVRGGKKLTNTDKSRLFRICFPINKLDTEFSGFRGNSDYSIFTINDMEYILTPWMQYSVDLLNDGITLPYRIFMNLYSYCKRTNKSFDSITNEQMFAVMLAFHNKRPTNNFMHNTRYLLVNTLGKYSCLEKLLKEFVGFNYTYLEAWLRFKIIKNYRKHYNEFRKLRDKSLGNDLSIIMKDLNISHLWTDGRLCNPDDLTNLIYSTYLMTRSNVESTISNIKNLTNILTDISIYKKENDDMHLLNCESAYFDVLNIKNDETSDAILNKDMSFDPIFCQFLGHYAASCLSRTMKIQQLQSVWESIINRNYDDMANAKGLRGMTKDTLWGEKGYEVVYHEQNNDESLKEMLDRYEEVGKDMKTLTHLVREERDTYRSMINENPLERAIFGLGFKKQRGGEREIYIMDKITKLYQQPLEKFFAYLCKQFPGEYISMNSSKRAGEIHHDFFERSPGKKFPVSYRWVLDCRRWGPHSVFQKYVHFIKGMEPFLPKSFVQLFFYMSEKMLNKCILVRNNLFEKVINNQCLSEEEFESLDYEIGENGKIIKMPFSFIMGIFNYLSSLMHVVNQLVASEVIRDRSIMKGKGMVLLEMKAHSDDSAGKSYHQNKKSIDDTVTTYEWLLKGANHMLSTKKCQINENVYFEFLSILYLKDRLLPLIPKFSSSLSFTPTDKGYSADVTTSISQSIELMSYGGTFEESFLITKLSERFITRFYGLIPTYDRPYQFLGGIDSHPLELVLAGANCEIIKFMRYKEEVFNKHYEFLLDGKFISDTSPEDLHLMWDMGVKMSNKLRKRHEAEICSIQSNKLYQSWTLMNSKLGNTNLNKLWYLNKLSNPSFYSSVSNEPVSKRLVHIYNASNIRNIIRNDGQRVPVCELQHLLTAYQKSNVKSKNFVKDLMPYYKCLSEELISFWDSLPKDMSYKLEANFIKAKPTFISVNIPTVVGLQLGATTYVTCLREPEFVPYLGLRGDPTNLCMLLSKKLANLGLNLNELTNQQLCQIARKVLGVELRQFHMITHNKSLNRRIDNYTGMINWLKTNSIYNKCIQFEEGNAKRVDLKTKFVHSHIPSDVAEAVKIFWLWRLSERFNISDNKFWKNNLEETAKLKLNKVPYEWHSLTDSLRLNEKMMLSSINYWKCWFKEQTKVGYDWMGEGVLYVKLPEVELEFVKKGLSLKEVRLENSLRGFYSKPSSWFLSNFTFRDEDLLQHTSPPEFSDPNIMVLGFDGRTHLWGYDLPKRFTRVIKSTLDIGLSYKHMTMMSITVKDVGYKLMFNLKGKNYRLETLLQTETFQGLGLRKYANMKELKKALAQNHPGVNKFVHYCSDELGIIYKYDKSLLKRNFDHSVTCNVVVNDINDSLKRSEDINYIKQLPIAYLKYKKLRPDFGFPTEDEIKSMLEDDDVPDLPPPIADAISKLFPDAMTKEEVLKMSNLLRSPKSLNEKVRDIIGNFGVGTSLNHLISTLDLDQTLLKSCKVLTRSQPVWNLIGNVFHSVRDYLFDFDHSQTLRQEMRLTGVDKIETWTSMFTTYITLALNMKADYCEDFEIGRLVISVIRELLNAGFIQYLNDNRAFYEMFRLTEFPDDVELVLNMFIDILDSIAYLNWPKYQFLDQEILRKTFQGMPKGLLSKVLSQHKRLNNIKLNVVIKSITNQPDKGLRKNVEYSGEIPLLSPIPSCDLRKWSKMTNESMREAFFEFSSGEDLVSEDYEFEEGGLCVAMVINNIQTDRDILASRGTAAAVLNISGDRYDNNNTSSFCKNIKFKNIKFDRDNYLLSKINIVCVSQYGLYVNVPGMFNVRTSINTKEILGDRYVEVNGKKLTKKEFFKLKDMEGNLLNLKGFWEVLTSDAKRKVEEVVEISKDIIKDQEHPKVKYYRELLNKMLDSVELVDKMDKEGNMSLKEVIAQLMPTMKDYLKNYNLDNYILTDENKTQILNTRRTMRSLQANNSNMPQSDILTDPRAKGELNTIAPGYSSRLFTHKIKLTKTQINTLNMCTQMAVVKSSNRPQECNVARCIQESIKYIIGMCDLTKDVESSDTMLFSKLLEFVSDEDNLAETSDSNLIPGDPDSMSLHPDIADIINNIG</sequence>
<dbReference type="EMBL" id="KX884794">
    <property type="protein sequence ID" value="APG79283.1"/>
    <property type="molecule type" value="Genomic_RNA"/>
</dbReference>
<proteinExistence type="predicted"/>
<evidence type="ECO:0000313" key="2">
    <source>
        <dbReference type="EMBL" id="APG79283.1"/>
    </source>
</evidence>
<dbReference type="PROSITE" id="PS50525">
    <property type="entry name" value="RDRP_SSRNA_NEG_SEG"/>
    <property type="match status" value="1"/>
</dbReference>